<dbReference type="InterPro" id="IPR021861">
    <property type="entry name" value="THO_THOC1"/>
</dbReference>
<feature type="region of interest" description="Disordered" evidence="1">
    <location>
        <begin position="217"/>
        <end position="264"/>
    </location>
</feature>
<feature type="region of interest" description="Disordered" evidence="1">
    <location>
        <begin position="312"/>
        <end position="361"/>
    </location>
</feature>
<dbReference type="Proteomes" id="UP000827284">
    <property type="component" value="Unassembled WGS sequence"/>
</dbReference>
<dbReference type="GO" id="GO:0006406">
    <property type="term" value="P:mRNA export from nucleus"/>
    <property type="evidence" value="ECO:0007669"/>
    <property type="project" value="TreeGrafter"/>
</dbReference>
<evidence type="ECO:0000256" key="1">
    <source>
        <dbReference type="SAM" id="MobiDB-lite"/>
    </source>
</evidence>
<reference evidence="2" key="2">
    <citation type="journal article" date="2022" name="Microbiol. Resour. Announc.">
        <title>Whole-Genome Sequence of Entomortierella parvispora E1425, a Mucoromycotan Fungus Associated with Burkholderiaceae-Related Endosymbiotic Bacteria.</title>
        <authorList>
            <person name="Herlambang A."/>
            <person name="Guo Y."/>
            <person name="Takashima Y."/>
            <person name="Narisawa K."/>
            <person name="Ohta H."/>
            <person name="Nishizawa T."/>
        </authorList>
    </citation>
    <scope>NUCLEOTIDE SEQUENCE</scope>
    <source>
        <strain evidence="2">E1425</strain>
    </source>
</reference>
<proteinExistence type="predicted"/>
<dbReference type="OrthoDB" id="9402762at2759"/>
<feature type="compositionally biased region" description="Basic and acidic residues" evidence="1">
    <location>
        <begin position="729"/>
        <end position="761"/>
    </location>
</feature>
<evidence type="ECO:0000313" key="3">
    <source>
        <dbReference type="Proteomes" id="UP000827284"/>
    </source>
</evidence>
<dbReference type="AlphaFoldDB" id="A0A9P3HJC4"/>
<feature type="compositionally biased region" description="Polar residues" evidence="1">
    <location>
        <begin position="321"/>
        <end position="348"/>
    </location>
</feature>
<gene>
    <name evidence="2" type="ORF">EMPS_10071</name>
</gene>
<reference evidence="2" key="1">
    <citation type="submission" date="2021-11" db="EMBL/GenBank/DDBJ databases">
        <authorList>
            <person name="Herlambang A."/>
            <person name="Guo Y."/>
            <person name="Takashima Y."/>
            <person name="Nishizawa T."/>
        </authorList>
    </citation>
    <scope>NUCLEOTIDE SEQUENCE</scope>
    <source>
        <strain evidence="2">E1425</strain>
    </source>
</reference>
<dbReference type="Pfam" id="PF11957">
    <property type="entry name" value="efThoc1"/>
    <property type="match status" value="1"/>
</dbReference>
<protein>
    <submittedName>
        <fullName evidence="2">THO complex subunit 1</fullName>
    </submittedName>
</protein>
<keyword evidence="3" id="KW-1185">Reference proteome</keyword>
<feature type="region of interest" description="Disordered" evidence="1">
    <location>
        <begin position="628"/>
        <end position="779"/>
    </location>
</feature>
<feature type="compositionally biased region" description="Low complexity" evidence="1">
    <location>
        <begin position="222"/>
        <end position="235"/>
    </location>
</feature>
<dbReference type="GO" id="GO:0000445">
    <property type="term" value="C:THO complex part of transcription export complex"/>
    <property type="evidence" value="ECO:0007669"/>
    <property type="project" value="TreeGrafter"/>
</dbReference>
<name>A0A9P3HJC4_9FUNG</name>
<evidence type="ECO:0000313" key="2">
    <source>
        <dbReference type="EMBL" id="GJJ77712.1"/>
    </source>
</evidence>
<dbReference type="EMBL" id="BQFW01000014">
    <property type="protein sequence ID" value="GJJ77712.1"/>
    <property type="molecule type" value="Genomic_DNA"/>
</dbReference>
<comment type="caution">
    <text evidence="2">The sequence shown here is derived from an EMBL/GenBank/DDBJ whole genome shotgun (WGS) entry which is preliminary data.</text>
</comment>
<dbReference type="PANTHER" id="PTHR13265:SF0">
    <property type="entry name" value="HPR1"/>
    <property type="match status" value="1"/>
</dbReference>
<organism evidence="2 3">
    <name type="scientific">Entomortierella parvispora</name>
    <dbReference type="NCBI Taxonomy" id="205924"/>
    <lineage>
        <taxon>Eukaryota</taxon>
        <taxon>Fungi</taxon>
        <taxon>Fungi incertae sedis</taxon>
        <taxon>Mucoromycota</taxon>
        <taxon>Mortierellomycotina</taxon>
        <taxon>Mortierellomycetes</taxon>
        <taxon>Mortierellales</taxon>
        <taxon>Mortierellaceae</taxon>
        <taxon>Entomortierella</taxon>
    </lineage>
</organism>
<feature type="compositionally biased region" description="Basic and acidic residues" evidence="1">
    <location>
        <begin position="767"/>
        <end position="779"/>
    </location>
</feature>
<dbReference type="PANTHER" id="PTHR13265">
    <property type="entry name" value="THO COMPLEX SUBUNIT 1"/>
    <property type="match status" value="1"/>
</dbReference>
<sequence>MLSLPPYAPLLETADAIGKLLPHVYDTTGDDKDSANQYTEIDEYIQTRLVPTLATFKALDRASLLEAAFKLKLISIQDELGTDMAQLKDAMFRCLDLLLRCSELGLIEHSLPLNLIEEVLDFQTVECSEGIYNYIESRVERLTVNMVAGKGKGLTLLRLCNELLRRLSKAKNTVFCGRILMLLSSVFPLTERSGVNLRGEINTENITHIESGEVSIVPDVASSPSRQRSKSSQDQSTEKMDVDEEWSSLSQPDSPEEESKSGTSKKDFDFYTEFWGLQTFFSNPSLLVNNPDNMKKLQRGIEHTLEKFAKIDEKESAAGQRRSSVDASAHKSQSTEPSGSQAESSSTISKKRKHAQINDAPEPSTYFPKFLTSPKLLQLEMVDPYFRRHILVQFLISIKYLQHHTTAITEAYTKLPTSNKLFVPQWVLDPKDREWTEEFRPRVLKALRAVGVETGDLSFYNTVRSVISDEQSWIQWKAENCQSFEKAPVSTKELDEIQRKRRALSLGLLPLTNKLGCKTLSVLWEKAAETREDGELGSSTRPTDVESYLSSYQFLQNRAKGERLRQGKSPMTPKEAKEMERANLWRGLRLGARQYLHLYSKVATDINSTVKDLKTLIDEDLEWEETIRENGGVVPPPPPPAVVKTSDAATPATANGESTSSDVIPEQSSKEDDELDAQESTESKAPQEAAKEADGDSVMVEEKTEEVELDATPKSDVAPSTEPGTPLDDASKDDASKDDTPKDDASKDGTPKDDTKDDTPKNDTPMDEAKDKSMDEAQV</sequence>
<feature type="compositionally biased region" description="Polar residues" evidence="1">
    <location>
        <begin position="652"/>
        <end position="662"/>
    </location>
</feature>
<accession>A0A9P3HJC4</accession>